<gene>
    <name evidence="2" type="ORF">PS833_06674</name>
</gene>
<dbReference type="OrthoDB" id="9019065at2"/>
<dbReference type="AlphaFoldDB" id="A0A5E7G4J2"/>
<name>A0A5E7G4J2_PSEFL</name>
<evidence type="ECO:0000313" key="3">
    <source>
        <dbReference type="Proteomes" id="UP000409037"/>
    </source>
</evidence>
<dbReference type="Pfam" id="PF15655">
    <property type="entry name" value="Imm-NTF2"/>
    <property type="match status" value="1"/>
</dbReference>
<accession>A0A5E7G4J2</accession>
<reference evidence="2 3" key="1">
    <citation type="submission" date="2019-09" db="EMBL/GenBank/DDBJ databases">
        <authorList>
            <person name="Chandra G."/>
            <person name="Truman W A."/>
        </authorList>
    </citation>
    <scope>NUCLEOTIDE SEQUENCE [LARGE SCALE GENOMIC DNA]</scope>
    <source>
        <strain evidence="2">PS833</strain>
    </source>
</reference>
<sequence>MSEKAIDDLVIFMNSMKDWEADFCSAQDEADESDIDISTVKQDYAVKLMEILNLHSLDEGINRERLVDLGSTIPVTYDSSRDVVEPENNSESIFIVKQNAGFKSQFRFFMVFRNPDWVIKKKERLDGSGKWVASSL</sequence>
<proteinExistence type="predicted"/>
<dbReference type="RefSeq" id="WP_150801631.1">
    <property type="nucleotide sequence ID" value="NZ_CABVHU010000044.1"/>
</dbReference>
<dbReference type="Proteomes" id="UP000409037">
    <property type="component" value="Unassembled WGS sequence"/>
</dbReference>
<feature type="domain" description="NTF2 fold immunity protein" evidence="1">
    <location>
        <begin position="9"/>
        <end position="132"/>
    </location>
</feature>
<dbReference type="InterPro" id="IPR028049">
    <property type="entry name" value="Imm-NTF2"/>
</dbReference>
<evidence type="ECO:0000259" key="1">
    <source>
        <dbReference type="Pfam" id="PF15655"/>
    </source>
</evidence>
<dbReference type="EMBL" id="CABVHU010000044">
    <property type="protein sequence ID" value="VVO45367.1"/>
    <property type="molecule type" value="Genomic_DNA"/>
</dbReference>
<organism evidence="2 3">
    <name type="scientific">Pseudomonas fluorescens</name>
    <dbReference type="NCBI Taxonomy" id="294"/>
    <lineage>
        <taxon>Bacteria</taxon>
        <taxon>Pseudomonadati</taxon>
        <taxon>Pseudomonadota</taxon>
        <taxon>Gammaproteobacteria</taxon>
        <taxon>Pseudomonadales</taxon>
        <taxon>Pseudomonadaceae</taxon>
        <taxon>Pseudomonas</taxon>
    </lineage>
</organism>
<evidence type="ECO:0000313" key="2">
    <source>
        <dbReference type="EMBL" id="VVO45367.1"/>
    </source>
</evidence>
<protein>
    <recommendedName>
        <fullName evidence="1">NTF2 fold immunity protein domain-containing protein</fullName>
    </recommendedName>
</protein>